<dbReference type="SUPFAM" id="SSF52266">
    <property type="entry name" value="SGNH hydrolase"/>
    <property type="match status" value="1"/>
</dbReference>
<evidence type="ECO:0008006" key="8">
    <source>
        <dbReference type="Google" id="ProtNLM"/>
    </source>
</evidence>
<comment type="similarity">
    <text evidence="1">Belongs to the 'GDSL' lipolytic enzyme family.</text>
</comment>
<dbReference type="PANTHER" id="PTHR22835">
    <property type="entry name" value="ZINC FINGER FYVE DOMAIN CONTAINING PROTEIN"/>
    <property type="match status" value="1"/>
</dbReference>
<keyword evidence="3" id="KW-0378">Hydrolase</keyword>
<dbReference type="Proteomes" id="UP000828251">
    <property type="component" value="Unassembled WGS sequence"/>
</dbReference>
<evidence type="ECO:0000256" key="4">
    <source>
        <dbReference type="ARBA" id="ARBA00023180"/>
    </source>
</evidence>
<keyword evidence="5" id="KW-0812">Transmembrane</keyword>
<organism evidence="6 7">
    <name type="scientific">Gossypium stocksii</name>
    <dbReference type="NCBI Taxonomy" id="47602"/>
    <lineage>
        <taxon>Eukaryota</taxon>
        <taxon>Viridiplantae</taxon>
        <taxon>Streptophyta</taxon>
        <taxon>Embryophyta</taxon>
        <taxon>Tracheophyta</taxon>
        <taxon>Spermatophyta</taxon>
        <taxon>Magnoliopsida</taxon>
        <taxon>eudicotyledons</taxon>
        <taxon>Gunneridae</taxon>
        <taxon>Pentapetalae</taxon>
        <taxon>rosids</taxon>
        <taxon>malvids</taxon>
        <taxon>Malvales</taxon>
        <taxon>Malvaceae</taxon>
        <taxon>Malvoideae</taxon>
        <taxon>Gossypium</taxon>
    </lineage>
</organism>
<evidence type="ECO:0000256" key="1">
    <source>
        <dbReference type="ARBA" id="ARBA00008668"/>
    </source>
</evidence>
<keyword evidence="4" id="KW-0325">Glycoprotein</keyword>
<keyword evidence="5" id="KW-0472">Membrane</keyword>
<dbReference type="PANTHER" id="PTHR22835:SF158">
    <property type="entry name" value="GDSL ESTERASE_LIPASE LIP-4-LIKE ISOFORM X1"/>
    <property type="match status" value="1"/>
</dbReference>
<gene>
    <name evidence="6" type="ORF">J1N35_020928</name>
</gene>
<keyword evidence="7" id="KW-1185">Reference proteome</keyword>
<feature type="transmembrane region" description="Helical" evidence="5">
    <location>
        <begin position="21"/>
        <end position="40"/>
    </location>
</feature>
<evidence type="ECO:0000256" key="3">
    <source>
        <dbReference type="ARBA" id="ARBA00022801"/>
    </source>
</evidence>
<comment type="caution">
    <text evidence="6">The sequence shown here is derived from an EMBL/GenBank/DDBJ whole genome shotgun (WGS) entry which is preliminary data.</text>
</comment>
<keyword evidence="5" id="KW-1133">Transmembrane helix</keyword>
<dbReference type="EMBL" id="JAIQCV010000007">
    <property type="protein sequence ID" value="KAH1081167.1"/>
    <property type="molecule type" value="Genomic_DNA"/>
</dbReference>
<proteinExistence type="inferred from homology"/>
<evidence type="ECO:0000313" key="6">
    <source>
        <dbReference type="EMBL" id="KAH1081167.1"/>
    </source>
</evidence>
<dbReference type="InterPro" id="IPR036514">
    <property type="entry name" value="SGNH_hydro_sf"/>
</dbReference>
<accession>A0A9D3VER8</accession>
<evidence type="ECO:0000256" key="5">
    <source>
        <dbReference type="SAM" id="Phobius"/>
    </source>
</evidence>
<name>A0A9D3VER8_9ROSI</name>
<dbReference type="InterPro" id="IPR001087">
    <property type="entry name" value="GDSL"/>
</dbReference>
<dbReference type="GO" id="GO:0016788">
    <property type="term" value="F:hydrolase activity, acting on ester bonds"/>
    <property type="evidence" value="ECO:0007669"/>
    <property type="project" value="InterPro"/>
</dbReference>
<evidence type="ECO:0000313" key="7">
    <source>
        <dbReference type="Proteomes" id="UP000828251"/>
    </source>
</evidence>
<dbReference type="InterPro" id="IPR035669">
    <property type="entry name" value="SGNH_plant_lipase-like"/>
</dbReference>
<dbReference type="AlphaFoldDB" id="A0A9D3VER8"/>
<dbReference type="CDD" id="cd01837">
    <property type="entry name" value="SGNH_plant_lipase_like"/>
    <property type="match status" value="1"/>
</dbReference>
<reference evidence="6 7" key="1">
    <citation type="journal article" date="2021" name="Plant Biotechnol. J.">
        <title>Multi-omics assisted identification of the key and species-specific regulatory components of drought-tolerant mechanisms in Gossypium stocksii.</title>
        <authorList>
            <person name="Yu D."/>
            <person name="Ke L."/>
            <person name="Zhang D."/>
            <person name="Wu Y."/>
            <person name="Sun Y."/>
            <person name="Mei J."/>
            <person name="Sun J."/>
            <person name="Sun Y."/>
        </authorList>
    </citation>
    <scope>NUCLEOTIDE SEQUENCE [LARGE SCALE GENOMIC DNA]</scope>
    <source>
        <strain evidence="7">cv. E1</strain>
        <tissue evidence="6">Leaf</tissue>
    </source>
</reference>
<protein>
    <recommendedName>
        <fullName evidence="8">GDSL esterase/lipase At1g09390-like</fullName>
    </recommendedName>
</protein>
<evidence type="ECO:0000256" key="2">
    <source>
        <dbReference type="ARBA" id="ARBA00022729"/>
    </source>
</evidence>
<dbReference type="OrthoDB" id="655468at2759"/>
<dbReference type="Gene3D" id="3.40.50.1110">
    <property type="entry name" value="SGNH hydrolase"/>
    <property type="match status" value="1"/>
</dbReference>
<sequence length="384" mass="43032">MIVVKENATKLDMGVVKEGRYLLVPFFTLYMILFLYLPLLPHSVHCQCTKTPIIFNFGDSNSDTGGYADGVGLNFAPPNGRTYFHQPARRLSDGRLMIDFLCESLNTDYLTPYLNSLAPNFTNGVNFAIIGSATLPRYVPFSLFVQVSQFLRFRSRSPALMLNGYKDLVGDEDFENALYTIDIGQNDLAASFNNLTYSQAIERIPSFITEIKNAIWNIYEKGGKKFWVHNTGPLGCLPQKLTLLARNATELDEHGCLQPPNNAAKTFNAQLRVLCEQLRRELINVTIVYVDIYSIKYDLIANASNYGFESPLMACCGNGGPPYNYNANINCGRTGYTVCHEGSKFISWDGVHYTEAANAIFASKILSTHYSTPQLSFNFFCNNM</sequence>
<keyword evidence="2" id="KW-0732">Signal</keyword>
<dbReference type="Pfam" id="PF00657">
    <property type="entry name" value="Lipase_GDSL"/>
    <property type="match status" value="1"/>
</dbReference>